<dbReference type="AlphaFoldDB" id="A0A810NB22"/>
<name>A0A810NB22_9ACTN</name>
<evidence type="ECO:0000313" key="2">
    <source>
        <dbReference type="Proteomes" id="UP000680866"/>
    </source>
</evidence>
<dbReference type="Proteomes" id="UP000680866">
    <property type="component" value="Chromosome"/>
</dbReference>
<proteinExistence type="predicted"/>
<reference evidence="1" key="1">
    <citation type="submission" date="2020-08" db="EMBL/GenBank/DDBJ databases">
        <title>Whole genome shotgun sequence of Polymorphospora rubra NBRC 101157.</title>
        <authorList>
            <person name="Komaki H."/>
            <person name="Tamura T."/>
        </authorList>
    </citation>
    <scope>NUCLEOTIDE SEQUENCE</scope>
    <source>
        <strain evidence="1">NBRC 101157</strain>
    </source>
</reference>
<dbReference type="EMBL" id="AP023359">
    <property type="protein sequence ID" value="BCJ70417.1"/>
    <property type="molecule type" value="Genomic_DNA"/>
</dbReference>
<organism evidence="1 2">
    <name type="scientific">Polymorphospora rubra</name>
    <dbReference type="NCBI Taxonomy" id="338584"/>
    <lineage>
        <taxon>Bacteria</taxon>
        <taxon>Bacillati</taxon>
        <taxon>Actinomycetota</taxon>
        <taxon>Actinomycetes</taxon>
        <taxon>Micromonosporales</taxon>
        <taxon>Micromonosporaceae</taxon>
        <taxon>Polymorphospora</taxon>
    </lineage>
</organism>
<keyword evidence="2" id="KW-1185">Reference proteome</keyword>
<evidence type="ECO:0000313" key="1">
    <source>
        <dbReference type="EMBL" id="BCJ70417.1"/>
    </source>
</evidence>
<protein>
    <submittedName>
        <fullName evidence="1">Uncharacterized protein</fullName>
    </submittedName>
</protein>
<dbReference type="KEGG" id="pry:Prubr_74380"/>
<dbReference type="RefSeq" id="WP_212820277.1">
    <property type="nucleotide sequence ID" value="NZ_AP023359.1"/>
</dbReference>
<gene>
    <name evidence="1" type="ORF">Prubr_74380</name>
</gene>
<sequence>MLSLSDLRQRPLNVLCAGDVERHETTEWANSDDIDVRNRFADLLQRAFHA</sequence>
<accession>A0A810NB22</accession>